<reference evidence="4 5" key="1">
    <citation type="submission" date="2024-12" db="EMBL/GenBank/DDBJ databases">
        <title>The unique morphological basis and parallel evolutionary history of personate flowers in Penstemon.</title>
        <authorList>
            <person name="Depatie T.H."/>
            <person name="Wessinger C.A."/>
        </authorList>
    </citation>
    <scope>NUCLEOTIDE SEQUENCE [LARGE SCALE GENOMIC DNA]</scope>
    <source>
        <strain evidence="4">WTNN_2</strain>
        <tissue evidence="4">Leaf</tissue>
    </source>
</reference>
<sequence>MEESGNVNEIQVRSLTGESIRVSMEPNKTVQDLKLLLKQSFSLASSSPNFHLFLKGVKLKLQSEIGSYLIGDGDFVVFVPFTKKDKQQMDSIEASKTQSEVPNPNEKLESKLAESAWSELMQDVSSLRDVSGSENPPDAELKPSNSENENNHDRRTSTRRKHNRMLNNVKDKGPANDLLLSILQTSEKNMFDEQNLKKILEFIDSSRCLSDPATGSCVMTETKNPRCSKSDLCTVKHSLCLCPLWLKDIMSTFAYVNIYSACLQLWHKKITFSALEEPLDKFHKSGFHLNLTELENLSQVCPQIISIVNHEVEATKFPNTLVVIRSAEKNDQHDDHLITEATKRLPMSKIVNSMKKREATLKACLLRAVVSLMFKNEEEITKSFSLEDLIFAMKAYTKAKKPEMKRERGRNSDSIASSSCSYEVHCQDTYPLLPEEMVGHLKSTIGSRGQVAHIEEIRAREAKYVEIPHQLSENVKFALNRVGITRLYSHQAESIQASLAGKNVIVATMTSSGKSLCYNVPVLEVLLQNPSACALYLFPTKALAQDQLRALSAMANGLDNSLNIGIYDGDTSKEDRLWLRDNARLLFTNPDMLHLSILPFHGQFRRILSNLRFIIIDEAHAYKGAFGCHAALILRRLRRICSHVYSSDPSFVFSTATSANPREHAM</sequence>
<proteinExistence type="predicted"/>
<dbReference type="InterPro" id="IPR011545">
    <property type="entry name" value="DEAD/DEAH_box_helicase_dom"/>
</dbReference>
<dbReference type="Pfam" id="PF00240">
    <property type="entry name" value="ubiquitin"/>
    <property type="match status" value="1"/>
</dbReference>
<dbReference type="InterPro" id="IPR000626">
    <property type="entry name" value="Ubiquitin-like_dom"/>
</dbReference>
<evidence type="ECO:0000313" key="5">
    <source>
        <dbReference type="Proteomes" id="UP001634393"/>
    </source>
</evidence>
<dbReference type="Proteomes" id="UP001634393">
    <property type="component" value="Unassembled WGS sequence"/>
</dbReference>
<evidence type="ECO:0000256" key="1">
    <source>
        <dbReference type="SAM" id="MobiDB-lite"/>
    </source>
</evidence>
<dbReference type="PROSITE" id="PS50053">
    <property type="entry name" value="UBIQUITIN_2"/>
    <property type="match status" value="1"/>
</dbReference>
<protein>
    <submittedName>
        <fullName evidence="4">Uncharacterized protein</fullName>
    </submittedName>
</protein>
<name>A0ABD3SK31_9LAMI</name>
<dbReference type="Gene3D" id="3.40.50.300">
    <property type="entry name" value="P-loop containing nucleotide triphosphate hydrolases"/>
    <property type="match status" value="1"/>
</dbReference>
<feature type="domain" description="Helicase ATP-binding" evidence="3">
    <location>
        <begin position="495"/>
        <end position="666"/>
    </location>
</feature>
<feature type="domain" description="Ubiquitin-like" evidence="2">
    <location>
        <begin position="8"/>
        <end position="79"/>
    </location>
</feature>
<dbReference type="PROSITE" id="PS51192">
    <property type="entry name" value="HELICASE_ATP_BIND_1"/>
    <property type="match status" value="1"/>
</dbReference>
<keyword evidence="5" id="KW-1185">Reference proteome</keyword>
<dbReference type="InterPro" id="IPR029071">
    <property type="entry name" value="Ubiquitin-like_domsf"/>
</dbReference>
<dbReference type="SMART" id="SM00487">
    <property type="entry name" value="DEXDc"/>
    <property type="match status" value="1"/>
</dbReference>
<dbReference type="InterPro" id="IPR014001">
    <property type="entry name" value="Helicase_ATP-bd"/>
</dbReference>
<dbReference type="CDD" id="cd17923">
    <property type="entry name" value="DEXHc_Hrq1-like"/>
    <property type="match status" value="1"/>
</dbReference>
<dbReference type="InterPro" id="IPR027417">
    <property type="entry name" value="P-loop_NTPase"/>
</dbReference>
<evidence type="ECO:0000259" key="2">
    <source>
        <dbReference type="PROSITE" id="PS50053"/>
    </source>
</evidence>
<dbReference type="PANTHER" id="PTHR47957:SF3">
    <property type="entry name" value="ATP-DEPENDENT HELICASE HRQ1"/>
    <property type="match status" value="1"/>
</dbReference>
<organism evidence="4 5">
    <name type="scientific">Penstemon smallii</name>
    <dbReference type="NCBI Taxonomy" id="265156"/>
    <lineage>
        <taxon>Eukaryota</taxon>
        <taxon>Viridiplantae</taxon>
        <taxon>Streptophyta</taxon>
        <taxon>Embryophyta</taxon>
        <taxon>Tracheophyta</taxon>
        <taxon>Spermatophyta</taxon>
        <taxon>Magnoliopsida</taxon>
        <taxon>eudicotyledons</taxon>
        <taxon>Gunneridae</taxon>
        <taxon>Pentapetalae</taxon>
        <taxon>asterids</taxon>
        <taxon>lamiids</taxon>
        <taxon>Lamiales</taxon>
        <taxon>Plantaginaceae</taxon>
        <taxon>Cheloneae</taxon>
        <taxon>Penstemon</taxon>
    </lineage>
</organism>
<dbReference type="SUPFAM" id="SSF52540">
    <property type="entry name" value="P-loop containing nucleoside triphosphate hydrolases"/>
    <property type="match status" value="1"/>
</dbReference>
<dbReference type="EMBL" id="JBJXBP010000006">
    <property type="protein sequence ID" value="KAL3824710.1"/>
    <property type="molecule type" value="Genomic_DNA"/>
</dbReference>
<gene>
    <name evidence="4" type="ORF">ACJIZ3_020739</name>
</gene>
<feature type="region of interest" description="Disordered" evidence="1">
    <location>
        <begin position="125"/>
        <end position="172"/>
    </location>
</feature>
<dbReference type="CDD" id="cd17039">
    <property type="entry name" value="Ubl_ubiquitin_like"/>
    <property type="match status" value="1"/>
</dbReference>
<dbReference type="Pfam" id="PF00270">
    <property type="entry name" value="DEAD"/>
    <property type="match status" value="1"/>
</dbReference>
<evidence type="ECO:0000313" key="4">
    <source>
        <dbReference type="EMBL" id="KAL3824710.1"/>
    </source>
</evidence>
<evidence type="ECO:0000259" key="3">
    <source>
        <dbReference type="PROSITE" id="PS51192"/>
    </source>
</evidence>
<accession>A0ABD3SK31</accession>
<comment type="caution">
    <text evidence="4">The sequence shown here is derived from an EMBL/GenBank/DDBJ whole genome shotgun (WGS) entry which is preliminary data.</text>
</comment>
<dbReference type="AlphaFoldDB" id="A0ABD3SK31"/>
<dbReference type="SUPFAM" id="SSF54236">
    <property type="entry name" value="Ubiquitin-like"/>
    <property type="match status" value="1"/>
</dbReference>
<dbReference type="Gene3D" id="3.10.20.90">
    <property type="entry name" value="Phosphatidylinositol 3-kinase Catalytic Subunit, Chain A, domain 1"/>
    <property type="match status" value="1"/>
</dbReference>
<feature type="region of interest" description="Disordered" evidence="1">
    <location>
        <begin position="89"/>
        <end position="109"/>
    </location>
</feature>
<dbReference type="PANTHER" id="PTHR47957">
    <property type="entry name" value="ATP-DEPENDENT HELICASE HRQ1"/>
    <property type="match status" value="1"/>
</dbReference>